<accession>A0A1H8G2E1</accession>
<name>A0A1H8G2E1_9BACT</name>
<dbReference type="OrthoDB" id="9927972at2"/>
<evidence type="ECO:0000313" key="1">
    <source>
        <dbReference type="EMBL" id="SEN37944.1"/>
    </source>
</evidence>
<protein>
    <submittedName>
        <fullName evidence="1">Uncharacterized protein</fullName>
    </submittedName>
</protein>
<dbReference type="AlphaFoldDB" id="A0A1H8G2E1"/>
<keyword evidence="2" id="KW-1185">Reference proteome</keyword>
<proteinExistence type="predicted"/>
<sequence length="96" mass="10907">MARYGNILSLYNCSDTDAAKVIPVLQNKQVIFQQVDHTFFIESTSKDNTAAVVDGIRTLQLSFTFFHDSNPFKSKLFYSDDIDPQVIAAINRILFQ</sequence>
<dbReference type="EMBL" id="FOBB01000010">
    <property type="protein sequence ID" value="SEN37944.1"/>
    <property type="molecule type" value="Genomic_DNA"/>
</dbReference>
<dbReference type="RefSeq" id="WP_089919539.1">
    <property type="nucleotide sequence ID" value="NZ_FOBB01000010.1"/>
</dbReference>
<organism evidence="1 2">
    <name type="scientific">Chitinophaga rupis</name>
    <dbReference type="NCBI Taxonomy" id="573321"/>
    <lineage>
        <taxon>Bacteria</taxon>
        <taxon>Pseudomonadati</taxon>
        <taxon>Bacteroidota</taxon>
        <taxon>Chitinophagia</taxon>
        <taxon>Chitinophagales</taxon>
        <taxon>Chitinophagaceae</taxon>
        <taxon>Chitinophaga</taxon>
    </lineage>
</organism>
<gene>
    <name evidence="1" type="ORF">SAMN04488505_1106</name>
</gene>
<dbReference type="Proteomes" id="UP000198984">
    <property type="component" value="Unassembled WGS sequence"/>
</dbReference>
<dbReference type="STRING" id="573321.SAMN04488505_1106"/>
<reference evidence="1 2" key="1">
    <citation type="submission" date="2016-10" db="EMBL/GenBank/DDBJ databases">
        <authorList>
            <person name="de Groot N.N."/>
        </authorList>
    </citation>
    <scope>NUCLEOTIDE SEQUENCE [LARGE SCALE GENOMIC DNA]</scope>
    <source>
        <strain evidence="1 2">DSM 21039</strain>
    </source>
</reference>
<evidence type="ECO:0000313" key="2">
    <source>
        <dbReference type="Proteomes" id="UP000198984"/>
    </source>
</evidence>